<reference evidence="1" key="1">
    <citation type="journal article" date="2019" name="bioRxiv">
        <title>The Genome of the Zebra Mussel, Dreissena polymorpha: A Resource for Invasive Species Research.</title>
        <authorList>
            <person name="McCartney M.A."/>
            <person name="Auch B."/>
            <person name="Kono T."/>
            <person name="Mallez S."/>
            <person name="Zhang Y."/>
            <person name="Obille A."/>
            <person name="Becker A."/>
            <person name="Abrahante J.E."/>
            <person name="Garbe J."/>
            <person name="Badalamenti J.P."/>
            <person name="Herman A."/>
            <person name="Mangelson H."/>
            <person name="Liachko I."/>
            <person name="Sullivan S."/>
            <person name="Sone E.D."/>
            <person name="Koren S."/>
            <person name="Silverstein K.A.T."/>
            <person name="Beckman K.B."/>
            <person name="Gohl D.M."/>
        </authorList>
    </citation>
    <scope>NUCLEOTIDE SEQUENCE</scope>
    <source>
        <strain evidence="1">Duluth1</strain>
        <tissue evidence="1">Whole animal</tissue>
    </source>
</reference>
<dbReference type="Proteomes" id="UP000828390">
    <property type="component" value="Unassembled WGS sequence"/>
</dbReference>
<organism evidence="1 2">
    <name type="scientific">Dreissena polymorpha</name>
    <name type="common">Zebra mussel</name>
    <name type="synonym">Mytilus polymorpha</name>
    <dbReference type="NCBI Taxonomy" id="45954"/>
    <lineage>
        <taxon>Eukaryota</taxon>
        <taxon>Metazoa</taxon>
        <taxon>Spiralia</taxon>
        <taxon>Lophotrochozoa</taxon>
        <taxon>Mollusca</taxon>
        <taxon>Bivalvia</taxon>
        <taxon>Autobranchia</taxon>
        <taxon>Heteroconchia</taxon>
        <taxon>Euheterodonta</taxon>
        <taxon>Imparidentia</taxon>
        <taxon>Neoheterodontei</taxon>
        <taxon>Myida</taxon>
        <taxon>Dreissenoidea</taxon>
        <taxon>Dreissenidae</taxon>
        <taxon>Dreissena</taxon>
    </lineage>
</organism>
<keyword evidence="2" id="KW-1185">Reference proteome</keyword>
<name>A0A9D4QLH8_DREPO</name>
<evidence type="ECO:0000313" key="1">
    <source>
        <dbReference type="EMBL" id="KAH3835394.1"/>
    </source>
</evidence>
<reference evidence="1" key="2">
    <citation type="submission" date="2020-11" db="EMBL/GenBank/DDBJ databases">
        <authorList>
            <person name="McCartney M.A."/>
            <person name="Auch B."/>
            <person name="Kono T."/>
            <person name="Mallez S."/>
            <person name="Becker A."/>
            <person name="Gohl D.M."/>
            <person name="Silverstein K.A.T."/>
            <person name="Koren S."/>
            <person name="Bechman K.B."/>
            <person name="Herman A."/>
            <person name="Abrahante J.E."/>
            <person name="Garbe J."/>
        </authorList>
    </citation>
    <scope>NUCLEOTIDE SEQUENCE</scope>
    <source>
        <strain evidence="1">Duluth1</strain>
        <tissue evidence="1">Whole animal</tissue>
    </source>
</reference>
<gene>
    <name evidence="1" type="ORF">DPMN_108740</name>
</gene>
<sequence>MPEPYMAALLTIPYAVIFAGRHESTRSFELPKTDVFASRIPKNIPVRSRIYIDRSGATRIVPDRAGSCRILPVLIWHL</sequence>
<protein>
    <submittedName>
        <fullName evidence="1">Uncharacterized protein</fullName>
    </submittedName>
</protein>
<dbReference type="EMBL" id="JAIWYP010000004">
    <property type="protein sequence ID" value="KAH3835394.1"/>
    <property type="molecule type" value="Genomic_DNA"/>
</dbReference>
<accession>A0A9D4QLH8</accession>
<proteinExistence type="predicted"/>
<dbReference type="AlphaFoldDB" id="A0A9D4QLH8"/>
<evidence type="ECO:0000313" key="2">
    <source>
        <dbReference type="Proteomes" id="UP000828390"/>
    </source>
</evidence>
<comment type="caution">
    <text evidence="1">The sequence shown here is derived from an EMBL/GenBank/DDBJ whole genome shotgun (WGS) entry which is preliminary data.</text>
</comment>